<dbReference type="RefSeq" id="WP_094262706.1">
    <property type="nucleotide sequence ID" value="NZ_NOWF01000001.1"/>
</dbReference>
<evidence type="ECO:0000256" key="1">
    <source>
        <dbReference type="SAM" id="MobiDB-lite"/>
    </source>
</evidence>
<keyword evidence="2" id="KW-0472">Membrane</keyword>
<keyword evidence="2" id="KW-1133">Transmembrane helix</keyword>
<feature type="transmembrane region" description="Helical" evidence="2">
    <location>
        <begin position="6"/>
        <end position="26"/>
    </location>
</feature>
<gene>
    <name evidence="4" type="ORF">CHM34_00935</name>
</gene>
<evidence type="ECO:0000256" key="2">
    <source>
        <dbReference type="SAM" id="Phobius"/>
    </source>
</evidence>
<evidence type="ECO:0000313" key="4">
    <source>
        <dbReference type="EMBL" id="OYD09606.1"/>
    </source>
</evidence>
<comment type="caution">
    <text evidence="4">The sequence shown here is derived from an EMBL/GenBank/DDBJ whole genome shotgun (WGS) entry which is preliminary data.</text>
</comment>
<dbReference type="EMBL" id="NOWF01000001">
    <property type="protein sequence ID" value="OYD09606.1"/>
    <property type="molecule type" value="Genomic_DNA"/>
</dbReference>
<dbReference type="InterPro" id="IPR025164">
    <property type="entry name" value="Toastrack_DUF4097"/>
</dbReference>
<dbReference type="AlphaFoldDB" id="A0A235BBF6"/>
<dbReference type="Pfam" id="PF13349">
    <property type="entry name" value="DUF4097"/>
    <property type="match status" value="1"/>
</dbReference>
<sequence>MNKKKIIFPVLFFFMMILMISGCALVKGDPTTEEDSLDASGVKGISVDYGSVDVVVEGGSSSQLEVVFDTFERGPKLSMNRRGDHVDIATERGGLQIGFIKLGGYSSDPPKMTVKIPNNHKQDLKLEGSSGNVQLRNLNLNQIDFSASASDVNGGGITANRINGSSTSGSISIAFEKFATDANLSSSSGNIDLSLNDESPDLTLETATTSGNRKIDFPMSGSEESGTIGEGTHHVQLETTSGNISVTP</sequence>
<proteinExistence type="predicted"/>
<name>A0A235BBF6_9BACL</name>
<dbReference type="PROSITE" id="PS51257">
    <property type="entry name" value="PROKAR_LIPOPROTEIN"/>
    <property type="match status" value="1"/>
</dbReference>
<evidence type="ECO:0000259" key="3">
    <source>
        <dbReference type="Pfam" id="PF13349"/>
    </source>
</evidence>
<feature type="region of interest" description="Disordered" evidence="1">
    <location>
        <begin position="208"/>
        <end position="248"/>
    </location>
</feature>
<organism evidence="4 5">
    <name type="scientific">Paludifilum halophilum</name>
    <dbReference type="NCBI Taxonomy" id="1642702"/>
    <lineage>
        <taxon>Bacteria</taxon>
        <taxon>Bacillati</taxon>
        <taxon>Bacillota</taxon>
        <taxon>Bacilli</taxon>
        <taxon>Bacillales</taxon>
        <taxon>Thermoactinomycetaceae</taxon>
        <taxon>Paludifilum</taxon>
    </lineage>
</organism>
<dbReference type="Proteomes" id="UP000215459">
    <property type="component" value="Unassembled WGS sequence"/>
</dbReference>
<reference evidence="4 5" key="1">
    <citation type="submission" date="2017-07" db="EMBL/GenBank/DDBJ databases">
        <title>The genome sequence of Paludifilum halophilum highlights mechanisms for microbial adaptation to high salt environemnts.</title>
        <authorList>
            <person name="Belbahri L."/>
        </authorList>
    </citation>
    <scope>NUCLEOTIDE SEQUENCE [LARGE SCALE GENOMIC DNA]</scope>
    <source>
        <strain evidence="4 5">DSM 102817</strain>
    </source>
</reference>
<dbReference type="OrthoDB" id="2988077at2"/>
<feature type="domain" description="DUF4097" evidence="3">
    <location>
        <begin position="43"/>
        <end position="174"/>
    </location>
</feature>
<protein>
    <recommendedName>
        <fullName evidence="3">DUF4097 domain-containing protein</fullName>
    </recommendedName>
</protein>
<evidence type="ECO:0000313" key="5">
    <source>
        <dbReference type="Proteomes" id="UP000215459"/>
    </source>
</evidence>
<feature type="compositionally biased region" description="Polar residues" evidence="1">
    <location>
        <begin position="237"/>
        <end position="248"/>
    </location>
</feature>
<accession>A0A235BBF6</accession>
<keyword evidence="2" id="KW-0812">Transmembrane</keyword>
<keyword evidence="5" id="KW-1185">Reference proteome</keyword>